<dbReference type="SUPFAM" id="SSF141371">
    <property type="entry name" value="PilZ domain-like"/>
    <property type="match status" value="1"/>
</dbReference>
<dbReference type="Gene3D" id="2.40.10.220">
    <property type="entry name" value="predicted glycosyltransferase like domains"/>
    <property type="match status" value="1"/>
</dbReference>
<organism evidence="2 3">
    <name type="scientific">Aliidiomarina soli</name>
    <dbReference type="NCBI Taxonomy" id="1928574"/>
    <lineage>
        <taxon>Bacteria</taxon>
        <taxon>Pseudomonadati</taxon>
        <taxon>Pseudomonadota</taxon>
        <taxon>Gammaproteobacteria</taxon>
        <taxon>Alteromonadales</taxon>
        <taxon>Idiomarinaceae</taxon>
        <taxon>Aliidiomarina</taxon>
    </lineage>
</organism>
<dbReference type="InterPro" id="IPR009875">
    <property type="entry name" value="PilZ_domain"/>
</dbReference>
<sequence length="96" mass="10671">MRYQDQRNFHRMAINAEAMVIYADNDEMHKVKAICRDLSATGLSLEVEKPIAVGESIEVLIEGVNVKPLDAKAEILRVDESDNGRVLLGCKITSLT</sequence>
<dbReference type="RefSeq" id="WP_126797818.1">
    <property type="nucleotide sequence ID" value="NZ_PIPO01000001.1"/>
</dbReference>
<feature type="domain" description="PilZ" evidence="1">
    <location>
        <begin position="5"/>
        <end position="95"/>
    </location>
</feature>
<gene>
    <name evidence="2" type="ORF">CWE14_01930</name>
</gene>
<accession>A0A432WM63</accession>
<name>A0A432WM63_9GAMM</name>
<dbReference type="AlphaFoldDB" id="A0A432WM63"/>
<dbReference type="EMBL" id="PIPO01000001">
    <property type="protein sequence ID" value="RUO34779.1"/>
    <property type="molecule type" value="Genomic_DNA"/>
</dbReference>
<dbReference type="Pfam" id="PF07238">
    <property type="entry name" value="PilZ"/>
    <property type="match status" value="1"/>
</dbReference>
<reference evidence="2 3" key="1">
    <citation type="journal article" date="2011" name="Front. Microbiol.">
        <title>Genomic signatures of strain selection and enhancement in Bacillus atrophaeus var. globigii, a historical biowarfare simulant.</title>
        <authorList>
            <person name="Gibbons H.S."/>
            <person name="Broomall S.M."/>
            <person name="McNew L.A."/>
            <person name="Daligault H."/>
            <person name="Chapman C."/>
            <person name="Bruce D."/>
            <person name="Karavis M."/>
            <person name="Krepps M."/>
            <person name="McGregor P.A."/>
            <person name="Hong C."/>
            <person name="Park K.H."/>
            <person name="Akmal A."/>
            <person name="Feldman A."/>
            <person name="Lin J.S."/>
            <person name="Chang W.E."/>
            <person name="Higgs B.W."/>
            <person name="Demirev P."/>
            <person name="Lindquist J."/>
            <person name="Liem A."/>
            <person name="Fochler E."/>
            <person name="Read T.D."/>
            <person name="Tapia R."/>
            <person name="Johnson S."/>
            <person name="Bishop-Lilly K.A."/>
            <person name="Detter C."/>
            <person name="Han C."/>
            <person name="Sozhamannan S."/>
            <person name="Rosenzweig C.N."/>
            <person name="Skowronski E.W."/>
        </authorList>
    </citation>
    <scope>NUCLEOTIDE SEQUENCE [LARGE SCALE GENOMIC DNA]</scope>
    <source>
        <strain evidence="2 3">Y4G10-17</strain>
    </source>
</reference>
<evidence type="ECO:0000313" key="3">
    <source>
        <dbReference type="Proteomes" id="UP000287823"/>
    </source>
</evidence>
<dbReference type="GO" id="GO:0035438">
    <property type="term" value="F:cyclic-di-GMP binding"/>
    <property type="evidence" value="ECO:0007669"/>
    <property type="project" value="InterPro"/>
</dbReference>
<evidence type="ECO:0000313" key="2">
    <source>
        <dbReference type="EMBL" id="RUO34779.1"/>
    </source>
</evidence>
<protein>
    <recommendedName>
        <fullName evidence="1">PilZ domain-containing protein</fullName>
    </recommendedName>
</protein>
<dbReference type="Proteomes" id="UP000287823">
    <property type="component" value="Unassembled WGS sequence"/>
</dbReference>
<evidence type="ECO:0000259" key="1">
    <source>
        <dbReference type="Pfam" id="PF07238"/>
    </source>
</evidence>
<comment type="caution">
    <text evidence="2">The sequence shown here is derived from an EMBL/GenBank/DDBJ whole genome shotgun (WGS) entry which is preliminary data.</text>
</comment>
<proteinExistence type="predicted"/>
<keyword evidence="3" id="KW-1185">Reference proteome</keyword>